<dbReference type="Pfam" id="PF07800">
    <property type="entry name" value="DUF1644"/>
    <property type="match status" value="1"/>
</dbReference>
<dbReference type="PROSITE" id="PS51384">
    <property type="entry name" value="FAD_FR"/>
    <property type="match status" value="1"/>
</dbReference>
<dbReference type="AlphaFoldDB" id="A0A8S9KND4"/>
<evidence type="ECO:0000256" key="6">
    <source>
        <dbReference type="ARBA" id="ARBA00011738"/>
    </source>
</evidence>
<keyword evidence="8" id="KW-0349">Heme</keyword>
<keyword evidence="13" id="KW-0408">Iron</keyword>
<comment type="caution">
    <text evidence="19">The sequence shown here is derived from an EMBL/GenBank/DDBJ whole genome shotgun (WGS) entry which is preliminary data.</text>
</comment>
<dbReference type="PRINTS" id="PR00371">
    <property type="entry name" value="FPNCR"/>
</dbReference>
<comment type="subunit">
    <text evidence="6">Homodimer.</text>
</comment>
<dbReference type="GO" id="GO:0009703">
    <property type="term" value="F:nitrate reductase (NADH) activity"/>
    <property type="evidence" value="ECO:0007669"/>
    <property type="project" value="TreeGrafter"/>
</dbReference>
<dbReference type="InterPro" id="IPR039261">
    <property type="entry name" value="FNR_nucleotide-bd"/>
</dbReference>
<evidence type="ECO:0000256" key="17">
    <source>
        <dbReference type="SAM" id="MobiDB-lite"/>
    </source>
</evidence>
<dbReference type="GO" id="GO:0042128">
    <property type="term" value="P:nitrate assimilation"/>
    <property type="evidence" value="ECO:0007669"/>
    <property type="project" value="UniProtKB-KW"/>
</dbReference>
<keyword evidence="12" id="KW-0560">Oxidoreductase</keyword>
<comment type="cofactor">
    <cofactor evidence="3 16">
        <name>FAD</name>
        <dbReference type="ChEBI" id="CHEBI:57692"/>
    </cofactor>
</comment>
<feature type="binding site" evidence="16">
    <location>
        <position position="282"/>
    </location>
    <ligand>
        <name>FAD</name>
        <dbReference type="ChEBI" id="CHEBI:57692"/>
    </ligand>
</feature>
<keyword evidence="11 16" id="KW-0274">FAD</keyword>
<dbReference type="PRINTS" id="PR00406">
    <property type="entry name" value="CYTB5RDTASE"/>
</dbReference>
<feature type="binding site" evidence="16">
    <location>
        <position position="265"/>
    </location>
    <ligand>
        <name>FAD</name>
        <dbReference type="ChEBI" id="CHEBI:57692"/>
    </ligand>
</feature>
<comment type="cofactor">
    <cofactor evidence="1">
        <name>Mo-molybdopterin</name>
        <dbReference type="ChEBI" id="CHEBI:71302"/>
    </cofactor>
</comment>
<evidence type="ECO:0000256" key="9">
    <source>
        <dbReference type="ARBA" id="ARBA00022630"/>
    </source>
</evidence>
<feature type="binding site" evidence="16">
    <location>
        <position position="299"/>
    </location>
    <ligand>
        <name>FAD</name>
        <dbReference type="ChEBI" id="CHEBI:57692"/>
    </ligand>
</feature>
<feature type="binding site" evidence="16">
    <location>
        <position position="280"/>
    </location>
    <ligand>
        <name>FAD</name>
        <dbReference type="ChEBI" id="CHEBI:57692"/>
    </ligand>
</feature>
<dbReference type="InterPro" id="IPR001834">
    <property type="entry name" value="CBR-like"/>
</dbReference>
<reference evidence="19" key="1">
    <citation type="submission" date="2019-12" db="EMBL/GenBank/DDBJ databases">
        <title>Genome sequencing and annotation of Brassica cretica.</title>
        <authorList>
            <person name="Studholme D.J."/>
            <person name="Sarris P.F."/>
        </authorList>
    </citation>
    <scope>NUCLEOTIDE SEQUENCE</scope>
    <source>
        <strain evidence="19">PFS-102/07</strain>
        <tissue evidence="19">Leaf</tissue>
    </source>
</reference>
<evidence type="ECO:0000256" key="16">
    <source>
        <dbReference type="PIRSR" id="PIRSR601834-1"/>
    </source>
</evidence>
<evidence type="ECO:0000256" key="14">
    <source>
        <dbReference type="ARBA" id="ARBA00023027"/>
    </source>
</evidence>
<evidence type="ECO:0000256" key="10">
    <source>
        <dbReference type="ARBA" id="ARBA00022723"/>
    </source>
</evidence>
<evidence type="ECO:0000256" key="7">
    <source>
        <dbReference type="ARBA" id="ARBA00022505"/>
    </source>
</evidence>
<comment type="cofactor">
    <cofactor evidence="2">
        <name>heme</name>
        <dbReference type="ChEBI" id="CHEBI:30413"/>
    </cofactor>
</comment>
<dbReference type="Pfam" id="PF00970">
    <property type="entry name" value="FAD_binding_6"/>
    <property type="match status" value="1"/>
</dbReference>
<organism evidence="19">
    <name type="scientific">Brassica cretica</name>
    <name type="common">Mustard</name>
    <dbReference type="NCBI Taxonomy" id="69181"/>
    <lineage>
        <taxon>Eukaryota</taxon>
        <taxon>Viridiplantae</taxon>
        <taxon>Streptophyta</taxon>
        <taxon>Embryophyta</taxon>
        <taxon>Tracheophyta</taxon>
        <taxon>Spermatophyta</taxon>
        <taxon>Magnoliopsida</taxon>
        <taxon>eudicotyledons</taxon>
        <taxon>Gunneridae</taxon>
        <taxon>Pentapetalae</taxon>
        <taxon>rosids</taxon>
        <taxon>malvids</taxon>
        <taxon>Brassicales</taxon>
        <taxon>Brassicaceae</taxon>
        <taxon>Brassiceae</taxon>
        <taxon>Brassica</taxon>
    </lineage>
</organism>
<feature type="domain" description="FAD-binding FR-type" evidence="18">
    <location>
        <begin position="147"/>
        <end position="323"/>
    </location>
</feature>
<dbReference type="GO" id="GO:0046872">
    <property type="term" value="F:metal ion binding"/>
    <property type="evidence" value="ECO:0007669"/>
    <property type="project" value="UniProtKB-KW"/>
</dbReference>
<feature type="region of interest" description="Disordered" evidence="17">
    <location>
        <begin position="1"/>
        <end position="20"/>
    </location>
</feature>
<dbReference type="EMBL" id="QGKY02000164">
    <property type="protein sequence ID" value="KAF2595371.1"/>
    <property type="molecule type" value="Genomic_DNA"/>
</dbReference>
<dbReference type="Gene3D" id="2.40.30.10">
    <property type="entry name" value="Translation factors"/>
    <property type="match status" value="1"/>
</dbReference>
<dbReference type="InterPro" id="IPR017927">
    <property type="entry name" value="FAD-bd_FR_type"/>
</dbReference>
<keyword evidence="7" id="KW-0500">Molybdenum</keyword>
<evidence type="ECO:0000256" key="12">
    <source>
        <dbReference type="ARBA" id="ARBA00023002"/>
    </source>
</evidence>
<dbReference type="InterPro" id="IPR012866">
    <property type="entry name" value="DUF1644"/>
</dbReference>
<comment type="similarity">
    <text evidence="5">Belongs to the nitrate reductase family.</text>
</comment>
<feature type="binding site" evidence="16">
    <location>
        <position position="298"/>
    </location>
    <ligand>
        <name>FAD</name>
        <dbReference type="ChEBI" id="CHEBI:57692"/>
    </ligand>
</feature>
<feature type="compositionally biased region" description="Basic residues" evidence="17">
    <location>
        <begin position="1"/>
        <end position="12"/>
    </location>
</feature>
<feature type="binding site" evidence="16">
    <location>
        <position position="285"/>
    </location>
    <ligand>
        <name>FAD</name>
        <dbReference type="ChEBI" id="CHEBI:57692"/>
    </ligand>
</feature>
<dbReference type="CDD" id="cd06183">
    <property type="entry name" value="cyt_b5_reduct_like"/>
    <property type="match status" value="1"/>
</dbReference>
<evidence type="ECO:0000256" key="15">
    <source>
        <dbReference type="ARBA" id="ARBA00023063"/>
    </source>
</evidence>
<dbReference type="InterPro" id="IPR017938">
    <property type="entry name" value="Riboflavin_synthase-like_b-brl"/>
</dbReference>
<evidence type="ECO:0000256" key="1">
    <source>
        <dbReference type="ARBA" id="ARBA00001924"/>
    </source>
</evidence>
<evidence type="ECO:0000256" key="2">
    <source>
        <dbReference type="ARBA" id="ARBA00001971"/>
    </source>
</evidence>
<evidence type="ECO:0000256" key="5">
    <source>
        <dbReference type="ARBA" id="ARBA00006253"/>
    </source>
</evidence>
<accession>A0A8S9KND4</accession>
<dbReference type="SUPFAM" id="SSF63380">
    <property type="entry name" value="Riboflavin synthase domain-like"/>
    <property type="match status" value="1"/>
</dbReference>
<feature type="binding site" evidence="16">
    <location>
        <position position="350"/>
    </location>
    <ligand>
        <name>FAD</name>
        <dbReference type="ChEBI" id="CHEBI:57692"/>
    </ligand>
</feature>
<dbReference type="GO" id="GO:0071949">
    <property type="term" value="F:FAD binding"/>
    <property type="evidence" value="ECO:0007669"/>
    <property type="project" value="TreeGrafter"/>
</dbReference>
<evidence type="ECO:0000256" key="3">
    <source>
        <dbReference type="ARBA" id="ARBA00001974"/>
    </source>
</evidence>
<comment type="function">
    <text evidence="4">Nitrate reductase is a key enzyme involved in the first step of nitrate assimilation in plants, fungi and bacteria.</text>
</comment>
<protein>
    <recommendedName>
        <fullName evidence="18">FAD-binding FR-type domain-containing protein</fullName>
    </recommendedName>
</protein>
<evidence type="ECO:0000313" key="19">
    <source>
        <dbReference type="EMBL" id="KAF2595371.1"/>
    </source>
</evidence>
<sequence>MGKIKKLNRRAHVSAPYPSPPSCCKKQWSGSTCPVCLESPHNAVLLLCSSYHKGCRPYMCATSSRFANCLDQYRKSYGNSEQAQLLCPLCRGQVKGWTVVEDARVHFNSKRRTCMQETCSFVGNFKKLKKHMKEKHPHACPRAIDPALETKWKRLERERDRRDVISTIMSSTPGAVVMGDYVIEPRHRGATNDEEDYSSDYSLSDGVPELDSWRGQNHHIRFIDMDASDFASSSRSHASPRSLLLPRNQRGDNRGFFVAFAATAYTPTSTVDAVGHIDLVVKVYFKDVHPRFPNGGLMSQHLDSLPIGSVLNIKGPLGHIEYLGKGNFMVNGKPKFAKKLAMLAGGTGITPIYQVIQSILSDPEDETEMFVVYANRTEDDILVREELEGWANKHKDRLKVWYVVEIAKEGWNYSTGFITEAVLREHVPEGLEGESLALACGPPPMIQFALQPNLEKMGYNVKEDLLIF</sequence>
<dbReference type="Gene3D" id="3.40.50.80">
    <property type="entry name" value="Nucleotide-binding domain of ferredoxin-NADP reductase (FNR) module"/>
    <property type="match status" value="1"/>
</dbReference>
<dbReference type="InterPro" id="IPR001433">
    <property type="entry name" value="OxRdtase_FAD/NAD-bd"/>
</dbReference>
<evidence type="ECO:0000256" key="8">
    <source>
        <dbReference type="ARBA" id="ARBA00022617"/>
    </source>
</evidence>
<dbReference type="PANTHER" id="PTHR19370">
    <property type="entry name" value="NADH-CYTOCHROME B5 REDUCTASE"/>
    <property type="match status" value="1"/>
</dbReference>
<name>A0A8S9KND4_BRACR</name>
<dbReference type="FunFam" id="3.40.50.80:FF:000025">
    <property type="entry name" value="Nitrate reductase [NADH]"/>
    <property type="match status" value="1"/>
</dbReference>
<dbReference type="SUPFAM" id="SSF52343">
    <property type="entry name" value="Ferredoxin reductase-like, C-terminal NADP-linked domain"/>
    <property type="match status" value="1"/>
</dbReference>
<keyword evidence="15" id="KW-0534">Nitrate assimilation</keyword>
<keyword evidence="10" id="KW-0479">Metal-binding</keyword>
<keyword evidence="14" id="KW-0520">NAD</keyword>
<evidence type="ECO:0000256" key="11">
    <source>
        <dbReference type="ARBA" id="ARBA00022827"/>
    </source>
</evidence>
<gene>
    <name evidence="19" type="ORF">F2Q70_00044453</name>
</gene>
<dbReference type="InterPro" id="IPR008333">
    <property type="entry name" value="Cbr1-like_FAD-bd_dom"/>
</dbReference>
<evidence type="ECO:0000259" key="18">
    <source>
        <dbReference type="PROSITE" id="PS51384"/>
    </source>
</evidence>
<proteinExistence type="inferred from homology"/>
<dbReference type="InterPro" id="IPR001709">
    <property type="entry name" value="Flavoprot_Pyr_Nucl_cyt_Rdtase"/>
</dbReference>
<dbReference type="PANTHER" id="PTHR19370:SF210">
    <property type="entry name" value="NITRATE REDUCTASE [NADH] 2"/>
    <property type="match status" value="1"/>
</dbReference>
<dbReference type="Pfam" id="PF00175">
    <property type="entry name" value="NAD_binding_1"/>
    <property type="match status" value="1"/>
</dbReference>
<evidence type="ECO:0000256" key="13">
    <source>
        <dbReference type="ARBA" id="ARBA00023004"/>
    </source>
</evidence>
<evidence type="ECO:0000256" key="4">
    <source>
        <dbReference type="ARBA" id="ARBA00003838"/>
    </source>
</evidence>
<keyword evidence="9 16" id="KW-0285">Flavoprotein</keyword>
<dbReference type="GO" id="GO:0006809">
    <property type="term" value="P:nitric oxide biosynthetic process"/>
    <property type="evidence" value="ECO:0007669"/>
    <property type="project" value="TreeGrafter"/>
</dbReference>